<evidence type="ECO:0000256" key="1">
    <source>
        <dbReference type="ARBA" id="ARBA00004141"/>
    </source>
</evidence>
<organism evidence="9 10">
    <name type="scientific">Thermostichus vulcanus str. 'Rupite'</name>
    <dbReference type="NCBI Taxonomy" id="2813851"/>
    <lineage>
        <taxon>Bacteria</taxon>
        <taxon>Bacillati</taxon>
        <taxon>Cyanobacteriota</taxon>
        <taxon>Cyanophyceae</taxon>
        <taxon>Thermostichales</taxon>
        <taxon>Thermostichaceae</taxon>
        <taxon>Thermostichus</taxon>
    </lineage>
</organism>
<evidence type="ECO:0000259" key="8">
    <source>
        <dbReference type="Pfam" id="PF01926"/>
    </source>
</evidence>
<sequence length="515" mass="55938">MAQQPRDPSGKLWVGMVLSRSTWVWLLAGLGLAALSQYVQWVGGIYGAVAPYSVPLADLAVLGILGGTAAAGLSARNWWQQARQQPTASTQKHKPLRRVKLTPDQVQSDLENADRLIQKLQDDISRRALRAKIQEIDQRLSQQELHLVVFGTSSAGKTSLINALLGQPVGETAPTLGTTQQGSIHTYQLAGFKGSISLTDTPGLLAIGGAGEAEARSLAQKADLLILVVAGDLLASEYAELIELAQLGKPAILALNKTDQMLPEEVETILAHLRRRTADVIPPEQVVAIAADPEPMKVRYCFADGSRQETWEPQSPDTANLIHQMAHLLQQKGSHLRLANALLQTQTLTEAAQKALQEERSQRGRQIVERMQWATAAALAVTPMPALDVVAGVAIQARMIGELHQAFDRRITLKRAQQAAQSLAQILVQLGGMELATQALGSFLKASPLALMGIPLQAVSGAFLTRVAGLSYLEWLQSGDPWQEEEMQQRVKQQLHNHRPLAFLTQLARQARSSS</sequence>
<accession>A0ABT0CEQ6</accession>
<evidence type="ECO:0000256" key="2">
    <source>
        <dbReference type="ARBA" id="ARBA00022692"/>
    </source>
</evidence>
<proteinExistence type="predicted"/>
<keyword evidence="5" id="KW-0342">GTP-binding</keyword>
<dbReference type="InterPro" id="IPR006073">
    <property type="entry name" value="GTP-bd"/>
</dbReference>
<evidence type="ECO:0000256" key="5">
    <source>
        <dbReference type="ARBA" id="ARBA00023134"/>
    </source>
</evidence>
<comment type="caution">
    <text evidence="9">The sequence shown here is derived from an EMBL/GenBank/DDBJ whole genome shotgun (WGS) entry which is preliminary data.</text>
</comment>
<dbReference type="PANTHER" id="PTHR42714">
    <property type="entry name" value="TRNA MODIFICATION GTPASE GTPBP3"/>
    <property type="match status" value="1"/>
</dbReference>
<dbReference type="Gene3D" id="3.40.50.300">
    <property type="entry name" value="P-loop containing nucleotide triphosphate hydrolases"/>
    <property type="match status" value="1"/>
</dbReference>
<keyword evidence="2 7" id="KW-0812">Transmembrane</keyword>
<keyword evidence="3" id="KW-0547">Nucleotide-binding</keyword>
<feature type="transmembrane region" description="Helical" evidence="7">
    <location>
        <begin position="12"/>
        <end position="36"/>
    </location>
</feature>
<protein>
    <submittedName>
        <fullName evidence="9">GTP-binding protein</fullName>
    </submittedName>
</protein>
<keyword evidence="4 7" id="KW-1133">Transmembrane helix</keyword>
<evidence type="ECO:0000256" key="3">
    <source>
        <dbReference type="ARBA" id="ARBA00022741"/>
    </source>
</evidence>
<dbReference type="Pfam" id="PF01926">
    <property type="entry name" value="MMR_HSR1"/>
    <property type="match status" value="1"/>
</dbReference>
<dbReference type="EMBL" id="JAFIRA010000054">
    <property type="protein sequence ID" value="MCJ2544267.1"/>
    <property type="molecule type" value="Genomic_DNA"/>
</dbReference>
<evidence type="ECO:0000256" key="4">
    <source>
        <dbReference type="ARBA" id="ARBA00022989"/>
    </source>
</evidence>
<dbReference type="PANTHER" id="PTHR42714:SF2">
    <property type="entry name" value="TRNA MODIFICATION GTPASE GTPBP3, MITOCHONDRIAL"/>
    <property type="match status" value="1"/>
</dbReference>
<dbReference type="NCBIfam" id="TIGR00231">
    <property type="entry name" value="small_GTP"/>
    <property type="match status" value="1"/>
</dbReference>
<evidence type="ECO:0000256" key="7">
    <source>
        <dbReference type="SAM" id="Phobius"/>
    </source>
</evidence>
<dbReference type="InterPro" id="IPR005225">
    <property type="entry name" value="Small_GTP-bd"/>
</dbReference>
<reference evidence="9" key="1">
    <citation type="submission" date="2021-02" db="EMBL/GenBank/DDBJ databases">
        <title>The CRISPR/cas machinery reduction and long-range gene transfer in the hot spring cyanobacterium Synechococcus.</title>
        <authorList>
            <person name="Dvorak P."/>
            <person name="Jahodarova E."/>
            <person name="Hasler P."/>
            <person name="Poulickova A."/>
        </authorList>
    </citation>
    <scope>NUCLEOTIDE SEQUENCE</scope>
    <source>
        <strain evidence="9">Rupite</strain>
    </source>
</reference>
<evidence type="ECO:0000313" key="9">
    <source>
        <dbReference type="EMBL" id="MCJ2544267.1"/>
    </source>
</evidence>
<keyword evidence="6 7" id="KW-0472">Membrane</keyword>
<dbReference type="InterPro" id="IPR021147">
    <property type="entry name" value="DUF697"/>
</dbReference>
<dbReference type="SUPFAM" id="SSF52540">
    <property type="entry name" value="P-loop containing nucleoside triphosphate hydrolases"/>
    <property type="match status" value="1"/>
</dbReference>
<keyword evidence="10" id="KW-1185">Reference proteome</keyword>
<dbReference type="Proteomes" id="UP000830835">
    <property type="component" value="Unassembled WGS sequence"/>
</dbReference>
<name>A0ABT0CEQ6_THEVL</name>
<feature type="domain" description="G" evidence="8">
    <location>
        <begin position="147"/>
        <end position="257"/>
    </location>
</feature>
<dbReference type="Pfam" id="PF05128">
    <property type="entry name" value="DUF697"/>
    <property type="match status" value="1"/>
</dbReference>
<dbReference type="CDD" id="cd00880">
    <property type="entry name" value="Era_like"/>
    <property type="match status" value="1"/>
</dbReference>
<gene>
    <name evidence="9" type="ORF">JX360_15365</name>
</gene>
<dbReference type="InterPro" id="IPR027417">
    <property type="entry name" value="P-loop_NTPase"/>
</dbReference>
<dbReference type="RefSeq" id="WP_244352648.1">
    <property type="nucleotide sequence ID" value="NZ_JAFIRA010000054.1"/>
</dbReference>
<evidence type="ECO:0000313" key="10">
    <source>
        <dbReference type="Proteomes" id="UP000830835"/>
    </source>
</evidence>
<evidence type="ECO:0000256" key="6">
    <source>
        <dbReference type="ARBA" id="ARBA00023136"/>
    </source>
</evidence>
<feature type="transmembrane region" description="Helical" evidence="7">
    <location>
        <begin position="56"/>
        <end position="75"/>
    </location>
</feature>
<comment type="subcellular location">
    <subcellularLocation>
        <location evidence="1">Membrane</location>
        <topology evidence="1">Multi-pass membrane protein</topology>
    </subcellularLocation>
</comment>